<dbReference type="InterPro" id="IPR012445">
    <property type="entry name" value="ATG101"/>
</dbReference>
<dbReference type="GO" id="GO:0000045">
    <property type="term" value="P:autophagosome assembly"/>
    <property type="evidence" value="ECO:0007669"/>
    <property type="project" value="TreeGrafter"/>
</dbReference>
<evidence type="ECO:0000313" key="4">
    <source>
        <dbReference type="EMBL" id="KAK3248537.1"/>
    </source>
</evidence>
<dbReference type="Pfam" id="PF07855">
    <property type="entry name" value="ATG101"/>
    <property type="match status" value="1"/>
</dbReference>
<evidence type="ECO:0000256" key="2">
    <source>
        <dbReference type="ARBA" id="ARBA00018874"/>
    </source>
</evidence>
<evidence type="ECO:0000256" key="3">
    <source>
        <dbReference type="ARBA" id="ARBA00023006"/>
    </source>
</evidence>
<keyword evidence="3" id="KW-0072">Autophagy</keyword>
<dbReference type="EMBL" id="LGRX02027992">
    <property type="protein sequence ID" value="KAK3248537.1"/>
    <property type="molecule type" value="Genomic_DNA"/>
</dbReference>
<gene>
    <name evidence="4" type="ORF">CYMTET_41998</name>
</gene>
<evidence type="ECO:0000256" key="1">
    <source>
        <dbReference type="ARBA" id="ARBA00007130"/>
    </source>
</evidence>
<name>A0AAE0C523_9CHLO</name>
<dbReference type="GO" id="GO:0019901">
    <property type="term" value="F:protein kinase binding"/>
    <property type="evidence" value="ECO:0007669"/>
    <property type="project" value="TreeGrafter"/>
</dbReference>
<dbReference type="PANTHER" id="PTHR13292">
    <property type="entry name" value="AUTOPHAGY-RELATED PROTEIN 101"/>
    <property type="match status" value="1"/>
</dbReference>
<comment type="caution">
    <text evidence="4">The sequence shown here is derived from an EMBL/GenBank/DDBJ whole genome shotgun (WGS) entry which is preliminary data.</text>
</comment>
<sequence>MNCEVHELQVLVLEHYQIREVLRCLLHTILFNRALGPVRPRDVDSEVFNISYVQCGDAVVERAIEDKVNQLFSWVQKHPGKRATVLLSFYEKRYKQIWFSKQEERLYWEQWRIHMEVIQPNGDVDANSESVQLQRHTAFEEVLQDAMLSILTLVNEKKEHIPPVVSSDVVCFPYEITIPNDADSNFGLDMFKRVMLNTSPPTMLN</sequence>
<dbReference type="Proteomes" id="UP001190700">
    <property type="component" value="Unassembled WGS sequence"/>
</dbReference>
<protein>
    <recommendedName>
        <fullName evidence="2">Autophagy-related protein 101</fullName>
    </recommendedName>
</protein>
<dbReference type="AlphaFoldDB" id="A0AAE0C523"/>
<comment type="similarity">
    <text evidence="1">Belongs to the ATG101 family.</text>
</comment>
<reference evidence="4 5" key="1">
    <citation type="journal article" date="2015" name="Genome Biol. Evol.">
        <title>Comparative Genomics of a Bacterivorous Green Alga Reveals Evolutionary Causalities and Consequences of Phago-Mixotrophic Mode of Nutrition.</title>
        <authorList>
            <person name="Burns J.A."/>
            <person name="Paasch A."/>
            <person name="Narechania A."/>
            <person name="Kim E."/>
        </authorList>
    </citation>
    <scope>NUCLEOTIDE SEQUENCE [LARGE SCALE GENOMIC DNA]</scope>
    <source>
        <strain evidence="4 5">PLY_AMNH</strain>
    </source>
</reference>
<dbReference type="Gene3D" id="3.30.900.10">
    <property type="entry name" value="HORMA domain"/>
    <property type="match status" value="1"/>
</dbReference>
<keyword evidence="5" id="KW-1185">Reference proteome</keyword>
<dbReference type="GO" id="GO:0000407">
    <property type="term" value="C:phagophore assembly site"/>
    <property type="evidence" value="ECO:0007669"/>
    <property type="project" value="TreeGrafter"/>
</dbReference>
<organism evidence="4 5">
    <name type="scientific">Cymbomonas tetramitiformis</name>
    <dbReference type="NCBI Taxonomy" id="36881"/>
    <lineage>
        <taxon>Eukaryota</taxon>
        <taxon>Viridiplantae</taxon>
        <taxon>Chlorophyta</taxon>
        <taxon>Pyramimonadophyceae</taxon>
        <taxon>Pyramimonadales</taxon>
        <taxon>Pyramimonadaceae</taxon>
        <taxon>Cymbomonas</taxon>
    </lineage>
</organism>
<dbReference type="InterPro" id="IPR036570">
    <property type="entry name" value="HORMA_dom_sf"/>
</dbReference>
<proteinExistence type="inferred from homology"/>
<evidence type="ECO:0000313" key="5">
    <source>
        <dbReference type="Proteomes" id="UP001190700"/>
    </source>
</evidence>
<dbReference type="PANTHER" id="PTHR13292:SF0">
    <property type="entry name" value="AUTOPHAGY-RELATED PROTEIN 101"/>
    <property type="match status" value="1"/>
</dbReference>
<accession>A0AAE0C523</accession>
<dbReference type="GO" id="GO:1990316">
    <property type="term" value="C:Atg1/ULK1 kinase complex"/>
    <property type="evidence" value="ECO:0007669"/>
    <property type="project" value="TreeGrafter"/>
</dbReference>